<dbReference type="EMBL" id="AP019524">
    <property type="protein sequence ID" value="BBI90508.1"/>
    <property type="molecule type" value="Genomic_DNA"/>
</dbReference>
<keyword evidence="2" id="KW-1185">Reference proteome</keyword>
<reference evidence="1 2" key="1">
    <citation type="journal article" date="2019" name="Arch. Virol.">
        <title>A novel jumbo Tenacibaculum maritimum lytic phage with head-fiber-like appendages.</title>
        <authorList>
            <person name="Kawato Y."/>
            <person name="Istiqomah I."/>
            <person name="Gaafar A.Y."/>
            <person name="Hanaoka M."/>
            <person name="Ishimaru K."/>
            <person name="Yasuike M."/>
            <person name="Nishiki I."/>
            <person name="Nakamura Y."/>
            <person name="Fujiwara A."/>
            <person name="Nakai T."/>
        </authorList>
    </citation>
    <scope>NUCLEOTIDE SEQUENCE [LARGE SCALE GENOMIC DNA]</scope>
    <source>
        <strain evidence="1 2">PTm1</strain>
    </source>
</reference>
<protein>
    <submittedName>
        <fullName evidence="1">Uncharacterized protein</fullName>
    </submittedName>
</protein>
<proteinExistence type="predicted"/>
<dbReference type="RefSeq" id="YP_009873800.1">
    <property type="nucleotide sequence ID" value="NC_049340.1"/>
</dbReference>
<organism evidence="1 2">
    <name type="scientific">Tenacibaculum phage PTm1</name>
    <dbReference type="NCBI Taxonomy" id="2547425"/>
    <lineage>
        <taxon>Viruses</taxon>
        <taxon>Duplodnaviria</taxon>
        <taxon>Heunggongvirae</taxon>
        <taxon>Uroviricota</taxon>
        <taxon>Caudoviricetes</taxon>
        <taxon>Shirahamavirus</taxon>
        <taxon>Shirahamavirus PTm1</taxon>
    </lineage>
</organism>
<sequence length="191" mass="22384">MEYIKITQFNECDLFTTKGDSIKIESHITRNQLKELSIIGIEYPKQTIYNSIQNESFLVSIKELLENAIVSDEFQWTKDLNGLKILTMFGIDNNRKNVIASSGFGCWISEFLDKNPQSTIRLTNDFKKSTKLEFQPLYKFGVLEWGDRKINIYINAYMKFNDNELYFTDKINVSEVVDCWLMMIQKTIARL</sequence>
<accession>A0A5S9HXB8</accession>
<dbReference type="GeneID" id="55802921"/>
<evidence type="ECO:0000313" key="1">
    <source>
        <dbReference type="EMBL" id="BBI90508.1"/>
    </source>
</evidence>
<name>A0A5S9HXB8_9CAUD</name>
<evidence type="ECO:0000313" key="2">
    <source>
        <dbReference type="Proteomes" id="UP000422648"/>
    </source>
</evidence>
<dbReference type="KEGG" id="vg:55802921"/>
<dbReference type="Proteomes" id="UP000422648">
    <property type="component" value="Segment"/>
</dbReference>